<keyword evidence="3" id="KW-0804">Transcription</keyword>
<dbReference type="InterPro" id="IPR036388">
    <property type="entry name" value="WH-like_DNA-bd_sf"/>
</dbReference>
<dbReference type="SMART" id="SM00421">
    <property type="entry name" value="HTH_LUXR"/>
    <property type="match status" value="1"/>
</dbReference>
<gene>
    <name evidence="5" type="ORF">SAMN06265348_104200</name>
</gene>
<dbReference type="Pfam" id="PF00196">
    <property type="entry name" value="GerE"/>
    <property type="match status" value="1"/>
</dbReference>
<dbReference type="InterPro" id="IPR016032">
    <property type="entry name" value="Sig_transdc_resp-reg_C-effctor"/>
</dbReference>
<keyword evidence="6" id="KW-1185">Reference proteome</keyword>
<dbReference type="PRINTS" id="PR00038">
    <property type="entry name" value="HTHLUXR"/>
</dbReference>
<dbReference type="PROSITE" id="PS50043">
    <property type="entry name" value="HTH_LUXR_2"/>
    <property type="match status" value="1"/>
</dbReference>
<name>A0A521CTT0_9SPHI</name>
<dbReference type="SUPFAM" id="SSF46894">
    <property type="entry name" value="C-terminal effector domain of the bipartite response regulators"/>
    <property type="match status" value="1"/>
</dbReference>
<reference evidence="5 6" key="1">
    <citation type="submission" date="2017-05" db="EMBL/GenBank/DDBJ databases">
        <authorList>
            <person name="Varghese N."/>
            <person name="Submissions S."/>
        </authorList>
    </citation>
    <scope>NUCLEOTIDE SEQUENCE [LARGE SCALE GENOMIC DNA]</scope>
    <source>
        <strain evidence="5 6">DSM 19036</strain>
    </source>
</reference>
<evidence type="ECO:0000259" key="4">
    <source>
        <dbReference type="PROSITE" id="PS50043"/>
    </source>
</evidence>
<dbReference type="GO" id="GO:0006355">
    <property type="term" value="P:regulation of DNA-templated transcription"/>
    <property type="evidence" value="ECO:0007669"/>
    <property type="project" value="InterPro"/>
</dbReference>
<evidence type="ECO:0000313" key="6">
    <source>
        <dbReference type="Proteomes" id="UP000320300"/>
    </source>
</evidence>
<dbReference type="InterPro" id="IPR000792">
    <property type="entry name" value="Tscrpt_reg_LuxR_C"/>
</dbReference>
<dbReference type="PANTHER" id="PTHR44688:SF16">
    <property type="entry name" value="DNA-BINDING TRANSCRIPTIONAL ACTIVATOR DEVR_DOSR"/>
    <property type="match status" value="1"/>
</dbReference>
<keyword evidence="1" id="KW-0805">Transcription regulation</keyword>
<feature type="domain" description="HTH luxR-type" evidence="4">
    <location>
        <begin position="49"/>
        <end position="114"/>
    </location>
</feature>
<organism evidence="5 6">
    <name type="scientific">Pedobacter westerhofensis</name>
    <dbReference type="NCBI Taxonomy" id="425512"/>
    <lineage>
        <taxon>Bacteria</taxon>
        <taxon>Pseudomonadati</taxon>
        <taxon>Bacteroidota</taxon>
        <taxon>Sphingobacteriia</taxon>
        <taxon>Sphingobacteriales</taxon>
        <taxon>Sphingobacteriaceae</taxon>
        <taxon>Pedobacter</taxon>
    </lineage>
</organism>
<dbReference type="EMBL" id="FXTN01000004">
    <property type="protein sequence ID" value="SMO62887.1"/>
    <property type="molecule type" value="Genomic_DNA"/>
</dbReference>
<dbReference type="Proteomes" id="UP000320300">
    <property type="component" value="Unassembled WGS sequence"/>
</dbReference>
<accession>A0A521CTT0</accession>
<evidence type="ECO:0000256" key="1">
    <source>
        <dbReference type="ARBA" id="ARBA00023015"/>
    </source>
</evidence>
<evidence type="ECO:0000256" key="3">
    <source>
        <dbReference type="ARBA" id="ARBA00023163"/>
    </source>
</evidence>
<dbReference type="RefSeq" id="WP_246101436.1">
    <property type="nucleotide sequence ID" value="NZ_CBCSJO010000001.1"/>
</dbReference>
<dbReference type="Gene3D" id="1.10.10.10">
    <property type="entry name" value="Winged helix-like DNA-binding domain superfamily/Winged helix DNA-binding domain"/>
    <property type="match status" value="1"/>
</dbReference>
<sequence length="116" mass="13357">MVNWLSYLESEDFMKNGIHQMLEIYYRDHLRLVVHKTLSGTGPDASGLLEQDCKMFSRREREVLLWMAEGLSSKMIAGKLNISEHTVINHRRSMQEKSHKPNATALVSFAIRNGII</sequence>
<evidence type="ECO:0000256" key="2">
    <source>
        <dbReference type="ARBA" id="ARBA00023125"/>
    </source>
</evidence>
<proteinExistence type="predicted"/>
<dbReference type="AlphaFoldDB" id="A0A521CTT0"/>
<dbReference type="PANTHER" id="PTHR44688">
    <property type="entry name" value="DNA-BINDING TRANSCRIPTIONAL ACTIVATOR DEVR_DOSR"/>
    <property type="match status" value="1"/>
</dbReference>
<keyword evidence="2" id="KW-0238">DNA-binding</keyword>
<dbReference type="GO" id="GO:0003677">
    <property type="term" value="F:DNA binding"/>
    <property type="evidence" value="ECO:0007669"/>
    <property type="project" value="UniProtKB-KW"/>
</dbReference>
<evidence type="ECO:0000313" key="5">
    <source>
        <dbReference type="EMBL" id="SMO62887.1"/>
    </source>
</evidence>
<dbReference type="PROSITE" id="PS00622">
    <property type="entry name" value="HTH_LUXR_1"/>
    <property type="match status" value="1"/>
</dbReference>
<protein>
    <submittedName>
        <fullName evidence="5">Regulatory protein, luxR family</fullName>
    </submittedName>
</protein>
<dbReference type="CDD" id="cd06170">
    <property type="entry name" value="LuxR_C_like"/>
    <property type="match status" value="1"/>
</dbReference>